<sequence>MQARVGALRDLSNSGQAQVPALDRAGAWLNLATLALEAEPPYWLLKLGEDDLLDT</sequence>
<gene>
    <name evidence="1" type="ORF">GCM10011383_05940</name>
</gene>
<dbReference type="RefSeq" id="WP_188810761.1">
    <property type="nucleotide sequence ID" value="NZ_BMHT01000001.1"/>
</dbReference>
<evidence type="ECO:0000313" key="2">
    <source>
        <dbReference type="Proteomes" id="UP000632273"/>
    </source>
</evidence>
<evidence type="ECO:0000313" key="1">
    <source>
        <dbReference type="EMBL" id="GGE97979.1"/>
    </source>
</evidence>
<name>A0ABQ1TLE1_9BACT</name>
<accession>A0ABQ1TLE1</accession>
<keyword evidence="2" id="KW-1185">Reference proteome</keyword>
<protein>
    <submittedName>
        <fullName evidence="1">Uncharacterized protein</fullName>
    </submittedName>
</protein>
<comment type="caution">
    <text evidence="1">The sequence shown here is derived from an EMBL/GenBank/DDBJ whole genome shotgun (WGS) entry which is preliminary data.</text>
</comment>
<proteinExistence type="predicted"/>
<reference evidence="2" key="1">
    <citation type="journal article" date="2019" name="Int. J. Syst. Evol. Microbiol.">
        <title>The Global Catalogue of Microorganisms (GCM) 10K type strain sequencing project: providing services to taxonomists for standard genome sequencing and annotation.</title>
        <authorList>
            <consortium name="The Broad Institute Genomics Platform"/>
            <consortium name="The Broad Institute Genome Sequencing Center for Infectious Disease"/>
            <person name="Wu L."/>
            <person name="Ma J."/>
        </authorList>
    </citation>
    <scope>NUCLEOTIDE SEQUENCE [LARGE SCALE GENOMIC DNA]</scope>
    <source>
        <strain evidence="2">CGMCC 1.15197</strain>
    </source>
</reference>
<organism evidence="1 2">
    <name type="scientific">Hymenobacter cavernae</name>
    <dbReference type="NCBI Taxonomy" id="2044852"/>
    <lineage>
        <taxon>Bacteria</taxon>
        <taxon>Pseudomonadati</taxon>
        <taxon>Bacteroidota</taxon>
        <taxon>Cytophagia</taxon>
        <taxon>Cytophagales</taxon>
        <taxon>Hymenobacteraceae</taxon>
        <taxon>Hymenobacter</taxon>
    </lineage>
</organism>
<dbReference type="EMBL" id="BMHT01000001">
    <property type="protein sequence ID" value="GGE97979.1"/>
    <property type="molecule type" value="Genomic_DNA"/>
</dbReference>
<dbReference type="Proteomes" id="UP000632273">
    <property type="component" value="Unassembled WGS sequence"/>
</dbReference>